<dbReference type="EMBL" id="PCWR01000022">
    <property type="protein sequence ID" value="PIR07452.1"/>
    <property type="molecule type" value="Genomic_DNA"/>
</dbReference>
<organism evidence="1 2">
    <name type="scientific">Candidatus Jorgensenbacteria bacterium CG11_big_fil_rev_8_21_14_0_20_38_23</name>
    <dbReference type="NCBI Taxonomy" id="1974594"/>
    <lineage>
        <taxon>Bacteria</taxon>
        <taxon>Candidatus Joergenseniibacteriota</taxon>
    </lineage>
</organism>
<name>A0A2H0NEY3_9BACT</name>
<evidence type="ECO:0000313" key="1">
    <source>
        <dbReference type="EMBL" id="PIR07452.1"/>
    </source>
</evidence>
<dbReference type="AlphaFoldDB" id="A0A2H0NEY3"/>
<accession>A0A2H0NEY3</accession>
<gene>
    <name evidence="1" type="ORF">COV54_01000</name>
</gene>
<evidence type="ECO:0000313" key="2">
    <source>
        <dbReference type="Proteomes" id="UP000228867"/>
    </source>
</evidence>
<reference evidence="1 2" key="1">
    <citation type="submission" date="2017-09" db="EMBL/GenBank/DDBJ databases">
        <title>Depth-based differentiation of microbial function through sediment-hosted aquifers and enrichment of novel symbionts in the deep terrestrial subsurface.</title>
        <authorList>
            <person name="Probst A.J."/>
            <person name="Ladd B."/>
            <person name="Jarett J.K."/>
            <person name="Geller-Mcgrath D.E."/>
            <person name="Sieber C.M."/>
            <person name="Emerson J.B."/>
            <person name="Anantharaman K."/>
            <person name="Thomas B.C."/>
            <person name="Malmstrom R."/>
            <person name="Stieglmeier M."/>
            <person name="Klingl A."/>
            <person name="Woyke T."/>
            <person name="Ryan C.M."/>
            <person name="Banfield J.F."/>
        </authorList>
    </citation>
    <scope>NUCLEOTIDE SEQUENCE [LARGE SCALE GENOMIC DNA]</scope>
    <source>
        <strain evidence="1">CG11_big_fil_rev_8_21_14_0_20_38_23</strain>
    </source>
</reference>
<dbReference type="Proteomes" id="UP000228867">
    <property type="component" value="Unassembled WGS sequence"/>
</dbReference>
<proteinExistence type="predicted"/>
<comment type="caution">
    <text evidence="1">The sequence shown here is derived from an EMBL/GenBank/DDBJ whole genome shotgun (WGS) entry which is preliminary data.</text>
</comment>
<protein>
    <submittedName>
        <fullName evidence="1">Uncharacterized protein</fullName>
    </submittedName>
</protein>
<sequence length="78" mass="9097">MANRNRKNSIIISRKTVQRKAGIVILSLQEYRKLCEKAVPTYYLKGKEAEELDKLVKEGLRDHNLRKTRKIKSLADLD</sequence>